<keyword evidence="2" id="KW-0378">Hydrolase</keyword>
<organism evidence="2">
    <name type="scientific">bioreactor metagenome</name>
    <dbReference type="NCBI Taxonomy" id="1076179"/>
    <lineage>
        <taxon>unclassified sequences</taxon>
        <taxon>metagenomes</taxon>
        <taxon>ecological metagenomes</taxon>
    </lineage>
</organism>
<dbReference type="GO" id="GO:0006508">
    <property type="term" value="P:proteolysis"/>
    <property type="evidence" value="ECO:0007669"/>
    <property type="project" value="InterPro"/>
</dbReference>
<evidence type="ECO:0000259" key="1">
    <source>
        <dbReference type="PROSITE" id="PS50990"/>
    </source>
</evidence>
<keyword evidence="2" id="KW-0067">ATP-binding</keyword>
<name>A0A644ZJR7_9ZZZZ</name>
<dbReference type="EC" id="3.4.22.-" evidence="2"/>
<accession>A0A644ZJR7</accession>
<dbReference type="Pfam" id="PF03412">
    <property type="entry name" value="Peptidase_C39"/>
    <property type="match status" value="1"/>
</dbReference>
<dbReference type="InterPro" id="IPR005074">
    <property type="entry name" value="Peptidase_C39"/>
</dbReference>
<dbReference type="GO" id="GO:0008233">
    <property type="term" value="F:peptidase activity"/>
    <property type="evidence" value="ECO:0007669"/>
    <property type="project" value="InterPro"/>
</dbReference>
<dbReference type="GO" id="GO:0005524">
    <property type="term" value="F:ATP binding"/>
    <property type="evidence" value="ECO:0007669"/>
    <property type="project" value="UniProtKB-KW"/>
</dbReference>
<reference evidence="2" key="1">
    <citation type="submission" date="2019-08" db="EMBL/GenBank/DDBJ databases">
        <authorList>
            <person name="Kucharzyk K."/>
            <person name="Murdoch R.W."/>
            <person name="Higgins S."/>
            <person name="Loffler F."/>
        </authorList>
    </citation>
    <scope>NUCLEOTIDE SEQUENCE</scope>
</reference>
<protein>
    <submittedName>
        <fullName evidence="2">Lactococcin-G-processing and transport ATP-binding protein LagD</fullName>
        <ecNumber evidence="2">3.4.22.-</ecNumber>
    </submittedName>
</protein>
<dbReference type="AlphaFoldDB" id="A0A644ZJR7"/>
<sequence length="149" mass="16993">MSFFPHYLQLDSMDCGPSCLRMIAKYYGRSYALQTLRDLSFITREGVSMLGISDAAESIGIHTQGVRITLEQLVNDILLPCILHYNQNHFVVFYKIKGKSSRVQKLLGKANSDSHFSTLNFQFFIADPAGQKYVMDLQLSTIRQVLKMF</sequence>
<dbReference type="PROSITE" id="PS50990">
    <property type="entry name" value="PEPTIDASE_C39"/>
    <property type="match status" value="1"/>
</dbReference>
<dbReference type="Gene3D" id="3.90.70.10">
    <property type="entry name" value="Cysteine proteinases"/>
    <property type="match status" value="1"/>
</dbReference>
<gene>
    <name evidence="2" type="primary">lagD_6</name>
    <name evidence="2" type="ORF">SDC9_87626</name>
</gene>
<feature type="domain" description="Peptidase C39" evidence="1">
    <location>
        <begin position="9"/>
        <end position="135"/>
    </location>
</feature>
<dbReference type="EMBL" id="VSSQ01009202">
    <property type="protein sequence ID" value="MPM40977.1"/>
    <property type="molecule type" value="Genomic_DNA"/>
</dbReference>
<proteinExistence type="predicted"/>
<evidence type="ECO:0000313" key="2">
    <source>
        <dbReference type="EMBL" id="MPM40977.1"/>
    </source>
</evidence>
<keyword evidence="2" id="KW-0547">Nucleotide-binding</keyword>
<dbReference type="GO" id="GO:0016020">
    <property type="term" value="C:membrane"/>
    <property type="evidence" value="ECO:0007669"/>
    <property type="project" value="InterPro"/>
</dbReference>
<comment type="caution">
    <text evidence="2">The sequence shown here is derived from an EMBL/GenBank/DDBJ whole genome shotgun (WGS) entry which is preliminary data.</text>
</comment>
<dbReference type="CDD" id="cd02418">
    <property type="entry name" value="Peptidase_C39B"/>
    <property type="match status" value="1"/>
</dbReference>